<evidence type="ECO:0000256" key="1">
    <source>
        <dbReference type="SAM" id="Phobius"/>
    </source>
</evidence>
<dbReference type="InterPro" id="IPR012902">
    <property type="entry name" value="N_methyl_site"/>
</dbReference>
<evidence type="ECO:0000313" key="2">
    <source>
        <dbReference type="EMBL" id="EKE28931.1"/>
    </source>
</evidence>
<keyword evidence="1" id="KW-0472">Membrane</keyword>
<evidence type="ECO:0008006" key="3">
    <source>
        <dbReference type="Google" id="ProtNLM"/>
    </source>
</evidence>
<protein>
    <recommendedName>
        <fullName evidence="3">Prepilin-type N-terminal cleavage/methylation domain-containing protein</fullName>
    </recommendedName>
</protein>
<keyword evidence="1" id="KW-1133">Transmembrane helix</keyword>
<name>K2FCU7_9BACT</name>
<dbReference type="AlphaFoldDB" id="K2FCU7"/>
<gene>
    <name evidence="2" type="ORF">ACD_2C00264G0016</name>
</gene>
<sequence length="145" mass="16999">MSNKRAGFTLAEVLVSALILSITVFWILRLANNNSAQVWVIERNRLLNETIFNTRECLKSLDFDSLNALTNTVSVNFWIDNNWCQTWSYNSSLSFSWISFKSWTGSRWEEIWSYVKIGSWTNTLTVENSVSDWTNTKKTTYKIYR</sequence>
<dbReference type="EMBL" id="AMFJ01000264">
    <property type="protein sequence ID" value="EKE28931.1"/>
    <property type="molecule type" value="Genomic_DNA"/>
</dbReference>
<accession>K2FCU7</accession>
<proteinExistence type="predicted"/>
<reference evidence="2" key="1">
    <citation type="journal article" date="2012" name="Science">
        <title>Fermentation, hydrogen, and sulfur metabolism in multiple uncultivated bacterial phyla.</title>
        <authorList>
            <person name="Wrighton K.C."/>
            <person name="Thomas B.C."/>
            <person name="Sharon I."/>
            <person name="Miller C.S."/>
            <person name="Castelle C.J."/>
            <person name="VerBerkmoes N.C."/>
            <person name="Wilkins M.J."/>
            <person name="Hettich R.L."/>
            <person name="Lipton M.S."/>
            <person name="Williams K.H."/>
            <person name="Long P.E."/>
            <person name="Banfield J.F."/>
        </authorList>
    </citation>
    <scope>NUCLEOTIDE SEQUENCE [LARGE SCALE GENOMIC DNA]</scope>
</reference>
<feature type="transmembrane region" description="Helical" evidence="1">
    <location>
        <begin position="7"/>
        <end position="28"/>
    </location>
</feature>
<comment type="caution">
    <text evidence="2">The sequence shown here is derived from an EMBL/GenBank/DDBJ whole genome shotgun (WGS) entry which is preliminary data.</text>
</comment>
<organism evidence="2">
    <name type="scientific">uncultured bacterium</name>
    <name type="common">gcode 4</name>
    <dbReference type="NCBI Taxonomy" id="1234023"/>
    <lineage>
        <taxon>Bacteria</taxon>
        <taxon>environmental samples</taxon>
    </lineage>
</organism>
<dbReference type="Pfam" id="PF07963">
    <property type="entry name" value="N_methyl"/>
    <property type="match status" value="1"/>
</dbReference>
<dbReference type="NCBIfam" id="TIGR02532">
    <property type="entry name" value="IV_pilin_GFxxxE"/>
    <property type="match status" value="1"/>
</dbReference>
<keyword evidence="1" id="KW-0812">Transmembrane</keyword>